<dbReference type="InterPro" id="IPR057467">
    <property type="entry name" value="Ig_CFAP65_8th"/>
</dbReference>
<keyword evidence="8" id="KW-0969">Cilium</keyword>
<dbReference type="Proteomes" id="UP001369086">
    <property type="component" value="Unassembled WGS sequence"/>
</dbReference>
<keyword evidence="8" id="KW-0282">Flagellum</keyword>
<name>A0ABR0ZJB6_HUSHU</name>
<gene>
    <name evidence="8" type="ORF">HHUSO_G12748</name>
</gene>
<feature type="domain" description="CFAP65-like ninth Ig-like" evidence="5">
    <location>
        <begin position="1020"/>
        <end position="1201"/>
    </location>
</feature>
<feature type="coiled-coil region" evidence="1">
    <location>
        <begin position="1437"/>
        <end position="1464"/>
    </location>
</feature>
<dbReference type="Pfam" id="PF25249">
    <property type="entry name" value="Ig_CFAP65_7th"/>
    <property type="match status" value="1"/>
</dbReference>
<organism evidence="8 9">
    <name type="scientific">Huso huso</name>
    <name type="common">Beluga</name>
    <name type="synonym">Acipenser huso</name>
    <dbReference type="NCBI Taxonomy" id="61971"/>
    <lineage>
        <taxon>Eukaryota</taxon>
        <taxon>Metazoa</taxon>
        <taxon>Chordata</taxon>
        <taxon>Craniata</taxon>
        <taxon>Vertebrata</taxon>
        <taxon>Euteleostomi</taxon>
        <taxon>Actinopterygii</taxon>
        <taxon>Chondrostei</taxon>
        <taxon>Acipenseriformes</taxon>
        <taxon>Acipenseridae</taxon>
        <taxon>Huso</taxon>
    </lineage>
</organism>
<dbReference type="EMBL" id="JAHFZB010000010">
    <property type="protein sequence ID" value="KAK6484879.1"/>
    <property type="molecule type" value="Genomic_DNA"/>
</dbReference>
<evidence type="ECO:0000256" key="2">
    <source>
        <dbReference type="SAM" id="MobiDB-lite"/>
    </source>
</evidence>
<evidence type="ECO:0000256" key="1">
    <source>
        <dbReference type="SAM" id="Coils"/>
    </source>
</evidence>
<proteinExistence type="predicted"/>
<evidence type="ECO:0000259" key="4">
    <source>
        <dbReference type="Pfam" id="PF24507"/>
    </source>
</evidence>
<dbReference type="InterPro" id="IPR013783">
    <property type="entry name" value="Ig-like_fold"/>
</dbReference>
<dbReference type="PANTHER" id="PTHR46127">
    <property type="entry name" value="CILIA- AND FLAGELLA-ASSOCIATED PROTEIN 65"/>
    <property type="match status" value="1"/>
</dbReference>
<keyword evidence="1" id="KW-0175">Coiled coil</keyword>
<feature type="domain" description="CFAP65 eight Ig-like" evidence="6">
    <location>
        <begin position="898"/>
        <end position="1017"/>
    </location>
</feature>
<feature type="domain" description="CFAP65 tenth Ig-like" evidence="3">
    <location>
        <begin position="1203"/>
        <end position="1322"/>
    </location>
</feature>
<feature type="domain" description="CFAP65 seventh Ig-like" evidence="7">
    <location>
        <begin position="789"/>
        <end position="863"/>
    </location>
</feature>
<dbReference type="Pfam" id="PF24291">
    <property type="entry name" value="Ig_CFAP65"/>
    <property type="match status" value="1"/>
</dbReference>
<dbReference type="InterPro" id="IPR058536">
    <property type="entry name" value="Ig_CFAP65_4th"/>
</dbReference>
<reference evidence="8 9" key="1">
    <citation type="submission" date="2021-05" db="EMBL/GenBank/DDBJ databases">
        <authorList>
            <person name="Zahm M."/>
            <person name="Klopp C."/>
            <person name="Cabau C."/>
            <person name="Kuhl H."/>
            <person name="Suciu R."/>
            <person name="Ciorpac M."/>
            <person name="Holostenco D."/>
            <person name="Gessner J."/>
            <person name="Wuertz S."/>
            <person name="Hohne C."/>
            <person name="Stock M."/>
            <person name="Gislard M."/>
            <person name="Lluch J."/>
            <person name="Milhes M."/>
            <person name="Lampietro C."/>
            <person name="Lopez Roques C."/>
            <person name="Donnadieu C."/>
            <person name="Du K."/>
            <person name="Schartl M."/>
            <person name="Guiguen Y."/>
        </authorList>
    </citation>
    <scope>NUCLEOTIDE SEQUENCE [LARGE SCALE GENOMIC DNA]</scope>
    <source>
        <strain evidence="8">Hh-F2</strain>
        <tissue evidence="8">Blood</tissue>
    </source>
</reference>
<evidence type="ECO:0000313" key="9">
    <source>
        <dbReference type="Proteomes" id="UP001369086"/>
    </source>
</evidence>
<protein>
    <submittedName>
        <fullName evidence="8">Cilia- and flagella-associated protein 65</fullName>
    </submittedName>
</protein>
<feature type="region of interest" description="Disordered" evidence="2">
    <location>
        <begin position="1660"/>
        <end position="1693"/>
    </location>
</feature>
<feature type="compositionally biased region" description="Low complexity" evidence="2">
    <location>
        <begin position="1752"/>
        <end position="1761"/>
    </location>
</feature>
<keyword evidence="8" id="KW-0966">Cell projection</keyword>
<comment type="caution">
    <text evidence="8">The sequence shown here is derived from an EMBL/GenBank/DDBJ whole genome shotgun (WGS) entry which is preliminary data.</text>
</comment>
<dbReference type="PANTHER" id="PTHR46127:SF1">
    <property type="entry name" value="CILIA- AND FLAGELLA-ASSOCIATED PROTEIN 65"/>
    <property type="match status" value="1"/>
</dbReference>
<feature type="domain" description="CFAP65 fourth Ig-like" evidence="4">
    <location>
        <begin position="375"/>
        <end position="468"/>
    </location>
</feature>
<dbReference type="InterPro" id="IPR052614">
    <property type="entry name" value="CFAP65"/>
</dbReference>
<dbReference type="Pfam" id="PF24507">
    <property type="entry name" value="Ig_CFAP65_4th"/>
    <property type="match status" value="1"/>
</dbReference>
<evidence type="ECO:0000259" key="7">
    <source>
        <dbReference type="Pfam" id="PF25249"/>
    </source>
</evidence>
<feature type="compositionally biased region" description="Polar residues" evidence="2">
    <location>
        <begin position="1682"/>
        <end position="1693"/>
    </location>
</feature>
<feature type="region of interest" description="Disordered" evidence="2">
    <location>
        <begin position="1749"/>
        <end position="1813"/>
    </location>
</feature>
<keyword evidence="9" id="KW-1185">Reference proteome</keyword>
<dbReference type="Pfam" id="PF25248">
    <property type="entry name" value="Ig_CFAP65_8th"/>
    <property type="match status" value="1"/>
</dbReference>
<dbReference type="InterPro" id="IPR056305">
    <property type="entry name" value="Ig_CFAP65_10th"/>
</dbReference>
<evidence type="ECO:0000259" key="3">
    <source>
        <dbReference type="Pfam" id="PF24291"/>
    </source>
</evidence>
<dbReference type="Gene3D" id="2.60.40.10">
    <property type="entry name" value="Immunoglobulins"/>
    <property type="match status" value="10"/>
</dbReference>
<evidence type="ECO:0000313" key="8">
    <source>
        <dbReference type="EMBL" id="KAK6484879.1"/>
    </source>
</evidence>
<evidence type="ECO:0000259" key="6">
    <source>
        <dbReference type="Pfam" id="PF25248"/>
    </source>
</evidence>
<dbReference type="InterPro" id="IPR056344">
    <property type="entry name" value="Ig_CFAP65-like_9th"/>
</dbReference>
<accession>A0ABR0ZJB6</accession>
<dbReference type="Pfam" id="PF24816">
    <property type="entry name" value="Ig_CFAP65__9th"/>
    <property type="match status" value="1"/>
</dbReference>
<sequence length="1813" mass="200596">MLAQVPRYPISPDPFQKLDRSSHDQMGMHILAVPEGPGRQRPRKSCFFGIEVSEQLVWENWELGGEITKILKLKNIQIKMQKLKFRPPSSKFFTTLFPQTIILSQGTSFSLPVTFRPLEKREHTDSIVFETGEGAFTVLLFAALPHHVLEFPESVEVPMCGSYDSSEASFHIHNTSTLPTSFSWNVPEPFLLSPANGSLDPGSQCKINVLFRPEVALMYEDIATCLFGSEGECQKNICLRGIAKYPHLLVSAAGHLSQTSGQEDTQSVLDFGCVAVGSTVEKYIDIHNPSPVRAPLRIVRALGPALMDTAFSCDIQQALVPAEGKLRVPLQFSPQTVGVTSIEYFYVVTAGNISKSVLKAVGTCKGPLVSLVSSVVNFGCANLGETVLRTLEFTNTSDVPAYFQFSIDCSHSVFSVDHSCGILPGETSLTLNLAFQPTHPVNYYRKVTCLIHHMEPVFLDFIGTCHSEQWKPAILLPKHLSLYRTKLARGLTCYPPDILSSLLAENKLQLDQGGALMLPPQARGAFILFDHESNPAKALPVVDCLTEYFDDGYNTDANHFSAHVTADTQEFLFHSAPQSSPLCLTNHTKGKLTVVWTAPKGSPFSVSPETCDLPPLKSTAFRVSFTPSRDNWLYGAQLECFASYKVMQDHRHIKDCTLCPPWCLTVRVSGHTFQPGREHFIPHYSLLSPRVVFPAVPQEVTTYRSLLLQNTGDLPITFSLDTQHSPTVTVKPTSGMVLPGAHQIFTLKTTPSEGKIHKLSIPLQLNYSPRSIQEIIVLSSVEKPKIALEGDGTLFFKPTCVGSSSERTYIIKNVTRLPLRFEWKIQSIDSMLLSVTPHGGIIQPNESQVQAWCFSPQEEKQYVLKTSLTFWAARKPCSPKPSKKTRLCLKVIGMGSKGSIAAEQPLLDMGDVLVGSSQSCDLVLLNNGCCALDYTLTVDQDINGHCDLEEIKGDPIALELEFSSGMIPARSKVIIRATAKPARRVHYSWSISYQILTPRDPQQALDGQALCKVSVEGVYPSLLVSDARSAGSIQGISKLQLWKLFSLDTLNAYLQRDPTPAELTYRVPTRHSIRRCPSVFTPVLLDFNFGAAPLGSEPSSVLLMFENNGTVPVEWTFLFPADQQIELEYWAESGEFDPQELHEMRIQDNKLFSVSPRAGRLLPGQQRKVHLKYRHEFPGTDRLPVLLKLSHGREILLNFIGVTVEKDRHYIHFTSNKHTFAPVPIGIFSPPKQFYELYNGGSVPVSYYLDLDPLQVLEEGYFKHPVFQCLNPKGEVLPGNTAFIEWIFSPLEAKTYTVPIPIHILGGDSVLVSFCGAGYDGRALGEAAPISGDCAPFPVPAIQRVPLPGQHVFLSEERVSFRDIPVYSKSSQIIFLYNTSQTEGVFFTWHSAWESTSEAIQISPQNGELAPGESSPCILSLEASGSPGFYYLDLVCQVTSEQALMQYQRELQEWERERDKQASEFTLTDTHAALDGQRTVCTKVSAGSVQKPRKYKALPPVQKPSAIVLSRAERRAQREEERVWRSPEPPKPFPLHLGVTVRSHCLEEFHANFPSELHKHYIRRSMKCKGVTTPLESVDTEEPEPKDLSVTCAAEREIITDVLTYLLRSLLDDTQFQQSLIESLAEPVPYFSQFCSEGSSNVASLPEGPEGAAAAHCVSAPTMDRGPQTSPAAQKPNLHLTGRQSSESYTQESIQQQLQLEMKKNIKRLPEFCNLTEEILVNTLQNIIIEASCGEVVLTARPRVIALPPATSRGSSRAGSAKIPQLSVVPAGHRRDLSRQSAAEQTGGGGAARRPASETGSESLSRAEKNNTS</sequence>
<evidence type="ECO:0000259" key="5">
    <source>
        <dbReference type="Pfam" id="PF24816"/>
    </source>
</evidence>
<dbReference type="InterPro" id="IPR057470">
    <property type="entry name" value="Ig_CFAP65_7th"/>
</dbReference>